<protein>
    <submittedName>
        <fullName evidence="2">SMI1 / KNR4 family (SUKH-1)</fullName>
    </submittedName>
</protein>
<dbReference type="InterPro" id="IPR018958">
    <property type="entry name" value="Knr4/Smi1-like_dom"/>
</dbReference>
<accession>A0A1M5PCY0</accession>
<gene>
    <name evidence="2" type="ORF">SAMN05444388_105328</name>
</gene>
<dbReference type="EMBL" id="FQWH01000005">
    <property type="protein sequence ID" value="SHG99654.1"/>
    <property type="molecule type" value="Genomic_DNA"/>
</dbReference>
<evidence type="ECO:0000313" key="2">
    <source>
        <dbReference type="EMBL" id="SHG99654.1"/>
    </source>
</evidence>
<evidence type="ECO:0000259" key="1">
    <source>
        <dbReference type="SMART" id="SM00860"/>
    </source>
</evidence>
<dbReference type="Gene3D" id="3.40.1580.10">
    <property type="entry name" value="SMI1/KNR4-like"/>
    <property type="match status" value="1"/>
</dbReference>
<sequence length="455" mass="52570">MNSETTYQIQRIKKKLLLAKEIDKNLEVFGADSHVYVLSETAAVDDIFEFEKKYNVSLPDCYRAFLLHIGNGGISYQNSAAGPGYGIFPFGENVDEFVYSNPENCLSQDCFIYPKMSDEFWEESIKNIEENDDISEEDFEAELGRIFAGILPLGTEGCTYYYGLVLNGKFKGRVVNVDLDRQKPFFAFESNFLDWYERWLDGITAETVIDEKDLFNYTLGGSTAHILDVFVTAEDEETKLECLQGLLKKKKIDSQTLDILEKEYSLSADKIQKKLLQILVKFDYNRAYPYLIDWVQKDLLSVFQFVYWYAKDRSLDWLEVIKENASKINDDETFNFCTYLLKETGTDYSSVIISFTSHKNAAIRVTAFFALGQLKNKIDYLETFILGLNDEVNRVVHITLQALEGVNDEKLLQHYKNIAVRFPKEQDYILINLNHRLKAFGLTNETIKEIDTDSY</sequence>
<proteinExistence type="predicted"/>
<dbReference type="SUPFAM" id="SSF160631">
    <property type="entry name" value="SMI1/KNR4-like"/>
    <property type="match status" value="1"/>
</dbReference>
<organism evidence="2 3">
    <name type="scientific">Flavobacterium johnsoniae</name>
    <name type="common">Cytophaga johnsonae</name>
    <dbReference type="NCBI Taxonomy" id="986"/>
    <lineage>
        <taxon>Bacteria</taxon>
        <taxon>Pseudomonadati</taxon>
        <taxon>Bacteroidota</taxon>
        <taxon>Flavobacteriia</taxon>
        <taxon>Flavobacteriales</taxon>
        <taxon>Flavobacteriaceae</taxon>
        <taxon>Flavobacterium</taxon>
    </lineage>
</organism>
<dbReference type="Pfam" id="PF09346">
    <property type="entry name" value="SMI1_KNR4"/>
    <property type="match status" value="1"/>
</dbReference>
<feature type="domain" description="Knr4/Smi1-like" evidence="1">
    <location>
        <begin position="41"/>
        <end position="198"/>
    </location>
</feature>
<name>A0A1M5PCY0_FLAJO</name>
<dbReference type="SMART" id="SM00860">
    <property type="entry name" value="SMI1_KNR4"/>
    <property type="match status" value="1"/>
</dbReference>
<dbReference type="InterPro" id="IPR037883">
    <property type="entry name" value="Knr4/Smi1-like_sf"/>
</dbReference>
<evidence type="ECO:0000313" key="3">
    <source>
        <dbReference type="Proteomes" id="UP000184112"/>
    </source>
</evidence>
<dbReference type="RefSeq" id="WP_073409773.1">
    <property type="nucleotide sequence ID" value="NZ_FQWH01000005.1"/>
</dbReference>
<reference evidence="2 3" key="1">
    <citation type="submission" date="2016-11" db="EMBL/GenBank/DDBJ databases">
        <authorList>
            <person name="Jaros S."/>
            <person name="Januszkiewicz K."/>
            <person name="Wedrychowicz H."/>
        </authorList>
    </citation>
    <scope>NUCLEOTIDE SEQUENCE [LARGE SCALE GENOMIC DNA]</scope>
    <source>
        <strain evidence="2 3">DSM 6792</strain>
    </source>
</reference>
<dbReference type="AlphaFoldDB" id="A0A1M5PCY0"/>
<dbReference type="Proteomes" id="UP000184112">
    <property type="component" value="Unassembled WGS sequence"/>
</dbReference>